<comment type="caution">
    <text evidence="12">The sequence shown here is derived from an EMBL/GenBank/DDBJ whole genome shotgun (WGS) entry which is preliminary data.</text>
</comment>
<evidence type="ECO:0000256" key="2">
    <source>
        <dbReference type="ARBA" id="ARBA00012438"/>
    </source>
</evidence>
<accession>A0ABU0WWZ1</accession>
<feature type="domain" description="Histidine kinase/HSP90-like ATPase" evidence="10">
    <location>
        <begin position="230"/>
        <end position="317"/>
    </location>
</feature>
<feature type="transmembrane region" description="Helical" evidence="9">
    <location>
        <begin position="50"/>
        <end position="70"/>
    </location>
</feature>
<dbReference type="CDD" id="cd16917">
    <property type="entry name" value="HATPase_UhpB-NarQ-NarX-like"/>
    <property type="match status" value="1"/>
</dbReference>
<dbReference type="PANTHER" id="PTHR24421">
    <property type="entry name" value="NITRATE/NITRITE SENSOR PROTEIN NARX-RELATED"/>
    <property type="match status" value="1"/>
</dbReference>
<keyword evidence="6 12" id="KW-0418">Kinase</keyword>
<evidence type="ECO:0000256" key="9">
    <source>
        <dbReference type="SAM" id="Phobius"/>
    </source>
</evidence>
<dbReference type="SUPFAM" id="SSF55874">
    <property type="entry name" value="ATPase domain of HSP90 chaperone/DNA topoisomerase II/histidine kinase"/>
    <property type="match status" value="1"/>
</dbReference>
<evidence type="ECO:0000256" key="7">
    <source>
        <dbReference type="ARBA" id="ARBA00022840"/>
    </source>
</evidence>
<reference evidence="12 13" key="1">
    <citation type="submission" date="2017-06" db="EMBL/GenBank/DDBJ databases">
        <title>Cultured bacterium strain Saccharothrix yanglingensis Hhs.015.</title>
        <authorList>
            <person name="Xia Y."/>
        </authorList>
    </citation>
    <scope>NUCLEOTIDE SEQUENCE [LARGE SCALE GENOMIC DNA]</scope>
    <source>
        <strain evidence="12 13">Hhs.015</strain>
    </source>
</reference>
<evidence type="ECO:0000256" key="3">
    <source>
        <dbReference type="ARBA" id="ARBA00022553"/>
    </source>
</evidence>
<dbReference type="InterPro" id="IPR011712">
    <property type="entry name" value="Sig_transdc_His_kin_sub3_dim/P"/>
</dbReference>
<evidence type="ECO:0000256" key="6">
    <source>
        <dbReference type="ARBA" id="ARBA00022777"/>
    </source>
</evidence>
<evidence type="ECO:0000313" key="12">
    <source>
        <dbReference type="EMBL" id="MDQ2584375.1"/>
    </source>
</evidence>
<evidence type="ECO:0000259" key="11">
    <source>
        <dbReference type="Pfam" id="PF07730"/>
    </source>
</evidence>
<feature type="transmembrane region" description="Helical" evidence="9">
    <location>
        <begin position="26"/>
        <end position="43"/>
    </location>
</feature>
<dbReference type="Pfam" id="PF02518">
    <property type="entry name" value="HATPase_c"/>
    <property type="match status" value="1"/>
</dbReference>
<protein>
    <recommendedName>
        <fullName evidence="2">histidine kinase</fullName>
        <ecNumber evidence="2">2.7.13.3</ecNumber>
    </recommendedName>
</protein>
<dbReference type="PANTHER" id="PTHR24421:SF10">
    <property type="entry name" value="NITRATE_NITRITE SENSOR PROTEIN NARQ"/>
    <property type="match status" value="1"/>
</dbReference>
<dbReference type="InterPro" id="IPR036890">
    <property type="entry name" value="HATPase_C_sf"/>
</dbReference>
<keyword evidence="7" id="KW-0067">ATP-binding</keyword>
<dbReference type="Proteomes" id="UP001225605">
    <property type="component" value="Unassembled WGS sequence"/>
</dbReference>
<dbReference type="EC" id="2.7.13.3" evidence="2"/>
<dbReference type="Gene3D" id="1.20.5.1930">
    <property type="match status" value="1"/>
</dbReference>
<evidence type="ECO:0000256" key="5">
    <source>
        <dbReference type="ARBA" id="ARBA00022741"/>
    </source>
</evidence>
<keyword evidence="13" id="KW-1185">Reference proteome</keyword>
<feature type="transmembrane region" description="Helical" evidence="9">
    <location>
        <begin position="76"/>
        <end position="93"/>
    </location>
</feature>
<dbReference type="InterPro" id="IPR003594">
    <property type="entry name" value="HATPase_dom"/>
</dbReference>
<name>A0ABU0WWZ1_9PSEU</name>
<dbReference type="Pfam" id="PF07730">
    <property type="entry name" value="HisKA_3"/>
    <property type="match status" value="1"/>
</dbReference>
<dbReference type="EMBL" id="NSDM01000003">
    <property type="protein sequence ID" value="MDQ2584375.1"/>
    <property type="molecule type" value="Genomic_DNA"/>
</dbReference>
<keyword evidence="3" id="KW-0597">Phosphoprotein</keyword>
<evidence type="ECO:0000256" key="8">
    <source>
        <dbReference type="ARBA" id="ARBA00023012"/>
    </source>
</evidence>
<keyword evidence="9" id="KW-0472">Membrane</keyword>
<dbReference type="GO" id="GO:0016301">
    <property type="term" value="F:kinase activity"/>
    <property type="evidence" value="ECO:0007669"/>
    <property type="project" value="UniProtKB-KW"/>
</dbReference>
<dbReference type="Gene3D" id="3.30.565.10">
    <property type="entry name" value="Histidine kinase-like ATPase, C-terminal domain"/>
    <property type="match status" value="1"/>
</dbReference>
<keyword evidence="9" id="KW-1133">Transmembrane helix</keyword>
<keyword evidence="5" id="KW-0547">Nucleotide-binding</keyword>
<sequence>MGNGVALAALAVVAVLNGLDTDALPLWRQLLFIALAVASYLHGRHLPTRCGGAVLGSAAAVGVAVGVVAIPEGMGVLASLAVFVVLPRLVGLFRRQQAELITAGRERIAQLERAQELVAEQAGLRERARIATDMHDSLGHELALIALRAGALELTADTDRVCRAAAELRASAVHATDRLRHTLGVLREGATPVGTPDEPVEDLVGRAADAGLPVVLTRTGSPALPPLVDRAVHRVVQEALTNAARHAPGRPVSVRVDRCADEVLVTVSNPVSGPGGNGAVGNGGTGLAGLAERVRVLGGELVVRRDPDFTVAARMPFESTVEEEA</sequence>
<evidence type="ECO:0000256" key="1">
    <source>
        <dbReference type="ARBA" id="ARBA00000085"/>
    </source>
</evidence>
<keyword evidence="4" id="KW-0808">Transferase</keyword>
<keyword evidence="8" id="KW-0902">Two-component regulatory system</keyword>
<evidence type="ECO:0000313" key="13">
    <source>
        <dbReference type="Proteomes" id="UP001225605"/>
    </source>
</evidence>
<gene>
    <name evidence="12" type="ORF">CKY47_10360</name>
</gene>
<proteinExistence type="predicted"/>
<evidence type="ECO:0000256" key="4">
    <source>
        <dbReference type="ARBA" id="ARBA00022679"/>
    </source>
</evidence>
<keyword evidence="9" id="KW-0812">Transmembrane</keyword>
<organism evidence="12 13">
    <name type="scientific">Saccharothrix yanglingensis</name>
    <dbReference type="NCBI Taxonomy" id="659496"/>
    <lineage>
        <taxon>Bacteria</taxon>
        <taxon>Bacillati</taxon>
        <taxon>Actinomycetota</taxon>
        <taxon>Actinomycetes</taxon>
        <taxon>Pseudonocardiales</taxon>
        <taxon>Pseudonocardiaceae</taxon>
        <taxon>Saccharothrix</taxon>
    </lineage>
</organism>
<feature type="domain" description="Signal transduction histidine kinase subgroup 3 dimerisation and phosphoacceptor" evidence="11">
    <location>
        <begin position="126"/>
        <end position="189"/>
    </location>
</feature>
<evidence type="ECO:0000259" key="10">
    <source>
        <dbReference type="Pfam" id="PF02518"/>
    </source>
</evidence>
<dbReference type="InterPro" id="IPR050482">
    <property type="entry name" value="Sensor_HK_TwoCompSys"/>
</dbReference>
<comment type="catalytic activity">
    <reaction evidence="1">
        <text>ATP + protein L-histidine = ADP + protein N-phospho-L-histidine.</text>
        <dbReference type="EC" id="2.7.13.3"/>
    </reaction>
</comment>